<protein>
    <submittedName>
        <fullName evidence="1">Uncharacterized protein</fullName>
    </submittedName>
</protein>
<reference evidence="1" key="2">
    <citation type="submission" date="2021-09" db="EMBL/GenBank/DDBJ databases">
        <authorList>
            <person name="Jia N."/>
            <person name="Wang J."/>
            <person name="Shi W."/>
            <person name="Du L."/>
            <person name="Sun Y."/>
            <person name="Zhan W."/>
            <person name="Jiang J."/>
            <person name="Wang Q."/>
            <person name="Zhang B."/>
            <person name="Ji P."/>
            <person name="Sakyi L.B."/>
            <person name="Cui X."/>
            <person name="Yuan T."/>
            <person name="Jiang B."/>
            <person name="Yang W."/>
            <person name="Lam T.T.-Y."/>
            <person name="Chang Q."/>
            <person name="Ding S."/>
            <person name="Wang X."/>
            <person name="Zhu J."/>
            <person name="Ruan X."/>
            <person name="Zhao L."/>
            <person name="Wei J."/>
            <person name="Que T."/>
            <person name="Du C."/>
            <person name="Cheng J."/>
            <person name="Dai P."/>
            <person name="Han X."/>
            <person name="Huang E."/>
            <person name="Gao Y."/>
            <person name="Liu J."/>
            <person name="Shao H."/>
            <person name="Ye R."/>
            <person name="Li L."/>
            <person name="Wei W."/>
            <person name="Wang X."/>
            <person name="Wang C."/>
            <person name="Huo Q."/>
            <person name="Li W."/>
            <person name="Guo W."/>
            <person name="Chen H."/>
            <person name="Chen S."/>
            <person name="Zhou L."/>
            <person name="Zhou L."/>
            <person name="Ni X."/>
            <person name="Tian J."/>
            <person name="Zhou Y."/>
            <person name="Sheng Y."/>
            <person name="Liu T."/>
            <person name="Pan Y."/>
            <person name="Xia L."/>
            <person name="Li J."/>
            <person name="Zhao F."/>
            <person name="Cao W."/>
        </authorList>
    </citation>
    <scope>NUCLEOTIDE SEQUENCE</scope>
    <source>
        <strain evidence="1">Rmic-2018</strain>
        <tissue evidence="1">Larvae</tissue>
    </source>
</reference>
<organism evidence="1 2">
    <name type="scientific">Rhipicephalus microplus</name>
    <name type="common">Cattle tick</name>
    <name type="synonym">Boophilus microplus</name>
    <dbReference type="NCBI Taxonomy" id="6941"/>
    <lineage>
        <taxon>Eukaryota</taxon>
        <taxon>Metazoa</taxon>
        <taxon>Ecdysozoa</taxon>
        <taxon>Arthropoda</taxon>
        <taxon>Chelicerata</taxon>
        <taxon>Arachnida</taxon>
        <taxon>Acari</taxon>
        <taxon>Parasitiformes</taxon>
        <taxon>Ixodida</taxon>
        <taxon>Ixodoidea</taxon>
        <taxon>Ixodidae</taxon>
        <taxon>Rhipicephalinae</taxon>
        <taxon>Rhipicephalus</taxon>
        <taxon>Boophilus</taxon>
    </lineage>
</organism>
<dbReference type="Gene3D" id="1.20.5.340">
    <property type="match status" value="1"/>
</dbReference>
<dbReference type="EMBL" id="JABSTU010002975">
    <property type="protein sequence ID" value="KAH7977104.1"/>
    <property type="molecule type" value="Genomic_DNA"/>
</dbReference>
<dbReference type="VEuPathDB" id="VectorBase:LOC119176932"/>
<keyword evidence="2" id="KW-1185">Reference proteome</keyword>
<evidence type="ECO:0000313" key="1">
    <source>
        <dbReference type="EMBL" id="KAH7977104.1"/>
    </source>
</evidence>
<comment type="caution">
    <text evidence="1">The sequence shown here is derived from an EMBL/GenBank/DDBJ whole genome shotgun (WGS) entry which is preliminary data.</text>
</comment>
<sequence>MNTSTRHIAIWCDIRNKATSVTTPERIKASHHPLLFSGSGGSMDSTCFKFLCSVLQIAACTGTCSVLDGLSFSSNVPSGPVNECFVSSSCGQVACSVTAKKLFGNRISWTESVCAWCDIRNKATSVTTPERIKASHRPLLFSGSGGSMDSTCFKFLCSVLQVSLKSNFKSYISGNYFLLLLPDPPADLMNMSFVLMNFLRMLLLLWGDVESNPGPEVEDMLRELLSGHTKIAQEITGLSSRVASFEERLTKIELSIASITDVAPRVSELEKAVADIREIVSKLDHKNDDLENRSRRNNLLIYGLTENSGKLQTSCWKR</sequence>
<dbReference type="AlphaFoldDB" id="A0A9J6D1A3"/>
<proteinExistence type="predicted"/>
<gene>
    <name evidence="1" type="ORF">HPB51_027041</name>
</gene>
<name>A0A9J6D1A3_RHIMP</name>
<reference evidence="1" key="1">
    <citation type="journal article" date="2020" name="Cell">
        <title>Large-Scale Comparative Analyses of Tick Genomes Elucidate Their Genetic Diversity and Vector Capacities.</title>
        <authorList>
            <consortium name="Tick Genome and Microbiome Consortium (TIGMIC)"/>
            <person name="Jia N."/>
            <person name="Wang J."/>
            <person name="Shi W."/>
            <person name="Du L."/>
            <person name="Sun Y."/>
            <person name="Zhan W."/>
            <person name="Jiang J.F."/>
            <person name="Wang Q."/>
            <person name="Zhang B."/>
            <person name="Ji P."/>
            <person name="Bell-Sakyi L."/>
            <person name="Cui X.M."/>
            <person name="Yuan T.T."/>
            <person name="Jiang B.G."/>
            <person name="Yang W.F."/>
            <person name="Lam T.T."/>
            <person name="Chang Q.C."/>
            <person name="Ding S.J."/>
            <person name="Wang X.J."/>
            <person name="Zhu J.G."/>
            <person name="Ruan X.D."/>
            <person name="Zhao L."/>
            <person name="Wei J.T."/>
            <person name="Ye R.Z."/>
            <person name="Que T.C."/>
            <person name="Du C.H."/>
            <person name="Zhou Y.H."/>
            <person name="Cheng J.X."/>
            <person name="Dai P.F."/>
            <person name="Guo W.B."/>
            <person name="Han X.H."/>
            <person name="Huang E.J."/>
            <person name="Li L.F."/>
            <person name="Wei W."/>
            <person name="Gao Y.C."/>
            <person name="Liu J.Z."/>
            <person name="Shao H.Z."/>
            <person name="Wang X."/>
            <person name="Wang C.C."/>
            <person name="Yang T.C."/>
            <person name="Huo Q.B."/>
            <person name="Li W."/>
            <person name="Chen H.Y."/>
            <person name="Chen S.E."/>
            <person name="Zhou L.G."/>
            <person name="Ni X.B."/>
            <person name="Tian J.H."/>
            <person name="Sheng Y."/>
            <person name="Liu T."/>
            <person name="Pan Y.S."/>
            <person name="Xia L.Y."/>
            <person name="Li J."/>
            <person name="Zhao F."/>
            <person name="Cao W.C."/>
        </authorList>
    </citation>
    <scope>NUCLEOTIDE SEQUENCE</scope>
    <source>
        <strain evidence="1">Rmic-2018</strain>
    </source>
</reference>
<accession>A0A9J6D1A3</accession>
<evidence type="ECO:0000313" key="2">
    <source>
        <dbReference type="Proteomes" id="UP000821866"/>
    </source>
</evidence>
<dbReference type="Proteomes" id="UP000821866">
    <property type="component" value="Unassembled WGS sequence"/>
</dbReference>